<protein>
    <submittedName>
        <fullName evidence="3">UDP-N-acetylglucosamine 2-epimerase (Non-hydrolyzing)</fullName>
    </submittedName>
</protein>
<sequence length="352" mass="40160">MKIGIVIGTRPEVMKNYSIVKALREANVDFVVLHTNQHQDPLLREVVFAKMGYVPDFIYPRSYRIGAAIDWVCEIIRSQQIDLVLVNGDTAASIVGAVAAVYSDVGLAHVEAGLRSYDNHMYEERNRIMVDSAAHYLFTYTERHTEYLKKVPDLRGRIFNVGNTTVDLIHDFSAELIKPRSDTYAYITLHRKEFTDSRIRMVDVFTTLNGLRDEFDAMIFPMHPRTRDAMKSYGLSFDLLSQIIVIDPVDPFLSLSYEKFAALIITDSGCIQEEAYIFGVPCVTVRNNTERPETIQAGANVLTGFSPAVIRDKICLQRRFGNQQFPPVYGEYGVGNRIVQALRKYFIDWNDY</sequence>
<dbReference type="Proteomes" id="UP000241912">
    <property type="component" value="Unassembled WGS sequence"/>
</dbReference>
<dbReference type="RefSeq" id="WP_106705995.1">
    <property type="nucleotide sequence ID" value="NZ_PXXU01000008.1"/>
</dbReference>
<dbReference type="NCBIfam" id="TIGR00236">
    <property type="entry name" value="wecB"/>
    <property type="match status" value="1"/>
</dbReference>
<accession>A0A2P7NXI6</accession>
<name>A0A2P7NXI6_9PROT</name>
<comment type="similarity">
    <text evidence="1">Belongs to the UDP-N-acetylglucosamine 2-epimerase family.</text>
</comment>
<dbReference type="AlphaFoldDB" id="A0A2P7NXI6"/>
<dbReference type="Gene3D" id="3.40.50.2000">
    <property type="entry name" value="Glycogen Phosphorylase B"/>
    <property type="match status" value="2"/>
</dbReference>
<reference evidence="3 4" key="1">
    <citation type="submission" date="2018-03" db="EMBL/GenBank/DDBJ databases">
        <title>Draft genome of Nitrosomonas supralitoralis APG5.</title>
        <authorList>
            <person name="Urakawa H."/>
            <person name="Lopez J.V."/>
        </authorList>
    </citation>
    <scope>NUCLEOTIDE SEQUENCE [LARGE SCALE GENOMIC DNA]</scope>
    <source>
        <strain evidence="3 4">APG5</strain>
    </source>
</reference>
<organism evidence="3 4">
    <name type="scientific">Nitrosomonas supralitoralis</name>
    <dbReference type="NCBI Taxonomy" id="2116706"/>
    <lineage>
        <taxon>Bacteria</taxon>
        <taxon>Pseudomonadati</taxon>
        <taxon>Pseudomonadota</taxon>
        <taxon>Betaproteobacteria</taxon>
        <taxon>Nitrosomonadales</taxon>
        <taxon>Nitrosomonadaceae</taxon>
        <taxon>Nitrosomonas</taxon>
    </lineage>
</organism>
<dbReference type="GO" id="GO:0016853">
    <property type="term" value="F:isomerase activity"/>
    <property type="evidence" value="ECO:0007669"/>
    <property type="project" value="UniProtKB-KW"/>
</dbReference>
<proteinExistence type="inferred from homology"/>
<evidence type="ECO:0000313" key="3">
    <source>
        <dbReference type="EMBL" id="PSJ18180.1"/>
    </source>
</evidence>
<dbReference type="InterPro" id="IPR029767">
    <property type="entry name" value="WecB-like"/>
</dbReference>
<dbReference type="OrthoDB" id="9803238at2"/>
<gene>
    <name evidence="3" type="ORF">C7H79_03950</name>
</gene>
<dbReference type="PANTHER" id="PTHR43174">
    <property type="entry name" value="UDP-N-ACETYLGLUCOSAMINE 2-EPIMERASE"/>
    <property type="match status" value="1"/>
</dbReference>
<dbReference type="PANTHER" id="PTHR43174:SF3">
    <property type="entry name" value="UDP-N-ACETYLGLUCOSAMINE 2-EPIMERASE"/>
    <property type="match status" value="1"/>
</dbReference>
<dbReference type="InterPro" id="IPR003331">
    <property type="entry name" value="UDP_GlcNAc_Epimerase_2_dom"/>
</dbReference>
<keyword evidence="4" id="KW-1185">Reference proteome</keyword>
<comment type="caution">
    <text evidence="3">The sequence shown here is derived from an EMBL/GenBank/DDBJ whole genome shotgun (WGS) entry which is preliminary data.</text>
</comment>
<dbReference type="Pfam" id="PF02350">
    <property type="entry name" value="Epimerase_2"/>
    <property type="match status" value="1"/>
</dbReference>
<evidence type="ECO:0000256" key="1">
    <source>
        <dbReference type="RuleBase" id="RU003513"/>
    </source>
</evidence>
<keyword evidence="1" id="KW-0413">Isomerase</keyword>
<evidence type="ECO:0000313" key="4">
    <source>
        <dbReference type="Proteomes" id="UP000241912"/>
    </source>
</evidence>
<evidence type="ECO:0000259" key="2">
    <source>
        <dbReference type="Pfam" id="PF02350"/>
    </source>
</evidence>
<dbReference type="SUPFAM" id="SSF53756">
    <property type="entry name" value="UDP-Glycosyltransferase/glycogen phosphorylase"/>
    <property type="match status" value="1"/>
</dbReference>
<feature type="domain" description="UDP-N-acetylglucosamine 2-epimerase" evidence="2">
    <location>
        <begin position="22"/>
        <end position="342"/>
    </location>
</feature>
<dbReference type="EMBL" id="PXXU01000008">
    <property type="protein sequence ID" value="PSJ18180.1"/>
    <property type="molecule type" value="Genomic_DNA"/>
</dbReference>